<name>A0A938X4J3_9FIRM</name>
<sequence length="281" mass="31725">MTVYEHLTLDEERALYGISHATVSNCLFDGPADGESALKETSDLVVSDCDFRLRYPFWHTHHATIERCTMTDTCRAALWYDEDISILNSKLNGIKAVRECKRVSISDSEIVSPEFGWFSQDLTLVHTSLTAEYAFLKTSKMKLSDFTLNGKYSFQYTEDVLIENSVLNTKDAFWHSKNVTVKDSIVRGEYLGWYSENLHLIRCKIIGTQPLCYAKGLVLEDCEMEETDLSFERSDVQATVRGEIVSVKNPMSGYVTADNIGEIIMDESANGSTCVITCTHQ</sequence>
<dbReference type="InterPro" id="IPR011050">
    <property type="entry name" value="Pectin_lyase_fold/virulence"/>
</dbReference>
<dbReference type="InterPro" id="IPR012334">
    <property type="entry name" value="Pectin_lyas_fold"/>
</dbReference>
<proteinExistence type="predicted"/>
<reference evidence="1" key="2">
    <citation type="journal article" date="2021" name="Sci. Rep.">
        <title>The distribution of antibiotic resistance genes in chicken gut microbiota commensals.</title>
        <authorList>
            <person name="Juricova H."/>
            <person name="Matiasovicova J."/>
            <person name="Kubasova T."/>
            <person name="Cejkova D."/>
            <person name="Rychlik I."/>
        </authorList>
    </citation>
    <scope>NUCLEOTIDE SEQUENCE</scope>
    <source>
        <strain evidence="1">An559</strain>
    </source>
</reference>
<reference evidence="1" key="1">
    <citation type="submission" date="2020-08" db="EMBL/GenBank/DDBJ databases">
        <authorList>
            <person name="Cejkova D."/>
            <person name="Kubasova T."/>
            <person name="Jahodarova E."/>
            <person name="Rychlik I."/>
        </authorList>
    </citation>
    <scope>NUCLEOTIDE SEQUENCE</scope>
    <source>
        <strain evidence="1">An559</strain>
    </source>
</reference>
<gene>
    <name evidence="1" type="ORF">H6A12_00520</name>
</gene>
<organism evidence="1 2">
    <name type="scientific">Merdimmobilis hominis</name>
    <dbReference type="NCBI Taxonomy" id="2897707"/>
    <lineage>
        <taxon>Bacteria</taxon>
        <taxon>Bacillati</taxon>
        <taxon>Bacillota</taxon>
        <taxon>Clostridia</taxon>
        <taxon>Eubacteriales</taxon>
        <taxon>Oscillospiraceae</taxon>
        <taxon>Merdimmobilis</taxon>
    </lineage>
</organism>
<comment type="caution">
    <text evidence="1">The sequence shown here is derived from an EMBL/GenBank/DDBJ whole genome shotgun (WGS) entry which is preliminary data.</text>
</comment>
<protein>
    <submittedName>
        <fullName evidence="1">DUF3737 family protein</fullName>
    </submittedName>
</protein>
<accession>A0A938X4J3</accession>
<dbReference type="EMBL" id="JACJKY010000001">
    <property type="protein sequence ID" value="MBM6919653.1"/>
    <property type="molecule type" value="Genomic_DNA"/>
</dbReference>
<dbReference type="Proteomes" id="UP000774750">
    <property type="component" value="Unassembled WGS sequence"/>
</dbReference>
<dbReference type="Pfam" id="PF12541">
    <property type="entry name" value="DUF3737"/>
    <property type="match status" value="1"/>
</dbReference>
<dbReference type="InterPro" id="IPR022208">
    <property type="entry name" value="DUF3737"/>
</dbReference>
<dbReference type="AlphaFoldDB" id="A0A938X4J3"/>
<dbReference type="RefSeq" id="WP_204443617.1">
    <property type="nucleotide sequence ID" value="NZ_JACJKY010000001.1"/>
</dbReference>
<evidence type="ECO:0000313" key="1">
    <source>
        <dbReference type="EMBL" id="MBM6919653.1"/>
    </source>
</evidence>
<dbReference type="Gene3D" id="2.160.20.10">
    <property type="entry name" value="Single-stranded right-handed beta-helix, Pectin lyase-like"/>
    <property type="match status" value="1"/>
</dbReference>
<evidence type="ECO:0000313" key="2">
    <source>
        <dbReference type="Proteomes" id="UP000774750"/>
    </source>
</evidence>
<keyword evidence="2" id="KW-1185">Reference proteome</keyword>
<dbReference type="SUPFAM" id="SSF51126">
    <property type="entry name" value="Pectin lyase-like"/>
    <property type="match status" value="1"/>
</dbReference>